<dbReference type="AlphaFoldDB" id="A0AAE0RIY7"/>
<protein>
    <recommendedName>
        <fullName evidence="1">C-type lectin domain-containing protein</fullName>
    </recommendedName>
</protein>
<feature type="domain" description="C-type lectin" evidence="1">
    <location>
        <begin position="54"/>
        <end position="152"/>
    </location>
</feature>
<accession>A0AAE0RIY7</accession>
<evidence type="ECO:0000313" key="2">
    <source>
        <dbReference type="EMBL" id="KAK3556016.1"/>
    </source>
</evidence>
<evidence type="ECO:0000313" key="3">
    <source>
        <dbReference type="Proteomes" id="UP001274896"/>
    </source>
</evidence>
<dbReference type="Gene3D" id="3.10.100.10">
    <property type="entry name" value="Mannose-Binding Protein A, subunit A"/>
    <property type="match status" value="1"/>
</dbReference>
<dbReference type="EMBL" id="JAUCMX010000001">
    <property type="protein sequence ID" value="KAK3556016.1"/>
    <property type="molecule type" value="Genomic_DNA"/>
</dbReference>
<name>A0AAE0RIY7_9TELE</name>
<dbReference type="Pfam" id="PF00059">
    <property type="entry name" value="Lectin_C"/>
    <property type="match status" value="1"/>
</dbReference>
<keyword evidence="3" id="KW-1185">Reference proteome</keyword>
<dbReference type="SMART" id="SM00034">
    <property type="entry name" value="CLECT"/>
    <property type="match status" value="1"/>
</dbReference>
<reference evidence="2" key="1">
    <citation type="submission" date="2023-06" db="EMBL/GenBank/DDBJ databases">
        <title>Male Hemibagrus guttatus genome.</title>
        <authorList>
            <person name="Bian C."/>
        </authorList>
    </citation>
    <scope>NUCLEOTIDE SEQUENCE</scope>
    <source>
        <strain evidence="2">Male_cb2023</strain>
        <tissue evidence="2">Muscle</tissue>
    </source>
</reference>
<dbReference type="PANTHER" id="PTHR45784">
    <property type="entry name" value="C-TYPE LECTIN DOMAIN FAMILY 20 MEMBER A-RELATED"/>
    <property type="match status" value="1"/>
</dbReference>
<dbReference type="InterPro" id="IPR016186">
    <property type="entry name" value="C-type_lectin-like/link_sf"/>
</dbReference>
<dbReference type="InterPro" id="IPR016187">
    <property type="entry name" value="CTDL_fold"/>
</dbReference>
<dbReference type="PANTHER" id="PTHR45784:SF8">
    <property type="entry name" value="C-TYPE MANNOSE RECEPTOR 2-RELATED"/>
    <property type="match status" value="1"/>
</dbReference>
<dbReference type="PROSITE" id="PS50041">
    <property type="entry name" value="C_TYPE_LECTIN_2"/>
    <property type="match status" value="1"/>
</dbReference>
<dbReference type="Proteomes" id="UP001274896">
    <property type="component" value="Unassembled WGS sequence"/>
</dbReference>
<dbReference type="InterPro" id="IPR001304">
    <property type="entry name" value="C-type_lectin-like"/>
</dbReference>
<comment type="caution">
    <text evidence="2">The sequence shown here is derived from an EMBL/GenBank/DDBJ whole genome shotgun (WGS) entry which is preliminary data.</text>
</comment>
<dbReference type="SUPFAM" id="SSF56436">
    <property type="entry name" value="C-type lectin-like"/>
    <property type="match status" value="2"/>
</dbReference>
<organism evidence="2 3">
    <name type="scientific">Hemibagrus guttatus</name>
    <dbReference type="NCBI Taxonomy" id="175788"/>
    <lineage>
        <taxon>Eukaryota</taxon>
        <taxon>Metazoa</taxon>
        <taxon>Chordata</taxon>
        <taxon>Craniata</taxon>
        <taxon>Vertebrata</taxon>
        <taxon>Euteleostomi</taxon>
        <taxon>Actinopterygii</taxon>
        <taxon>Neopterygii</taxon>
        <taxon>Teleostei</taxon>
        <taxon>Ostariophysi</taxon>
        <taxon>Siluriformes</taxon>
        <taxon>Bagridae</taxon>
        <taxon>Hemibagrus</taxon>
    </lineage>
</organism>
<proteinExistence type="predicted"/>
<sequence>MAVVVNPGLDRSGTAQCLFKYEYYFIDKNMSWVEALAYCRNNLADLVILVNELMTWDEALNHCQTFYTDLVSLSTKSDFNAVNSVLGNQNTRVWTGLYFMNGIWFWTNNQPLGKLVNPSSCPAFPFRCGALVPGTEEVENRDCMEKMNFACYKKKIHHSHSHSQTGMDCNANRHLNRGECKLEYTCPDLKGSDALDLH</sequence>
<gene>
    <name evidence="2" type="ORF">QTP70_000733</name>
</gene>
<evidence type="ECO:0000259" key="1">
    <source>
        <dbReference type="PROSITE" id="PS50041"/>
    </source>
</evidence>